<dbReference type="Proteomes" id="UP000001351">
    <property type="component" value="Chromosome"/>
</dbReference>
<dbReference type="EMBL" id="CP002271">
    <property type="protein sequence ID" value="ADO75359.1"/>
    <property type="molecule type" value="Genomic_DNA"/>
</dbReference>
<dbReference type="STRING" id="378806.STAUR_7604"/>
<name>E3FIL2_STIAD</name>
<organism evidence="1 2">
    <name type="scientific">Stigmatella aurantiaca (strain DW4/3-1)</name>
    <dbReference type="NCBI Taxonomy" id="378806"/>
    <lineage>
        <taxon>Bacteria</taxon>
        <taxon>Pseudomonadati</taxon>
        <taxon>Myxococcota</taxon>
        <taxon>Myxococcia</taxon>
        <taxon>Myxococcales</taxon>
        <taxon>Cystobacterineae</taxon>
        <taxon>Archangiaceae</taxon>
        <taxon>Stigmatella</taxon>
    </lineage>
</organism>
<dbReference type="AlphaFoldDB" id="E3FIL2"/>
<dbReference type="KEGG" id="sur:STAUR_7604"/>
<keyword evidence="2" id="KW-1185">Reference proteome</keyword>
<reference evidence="1 2" key="1">
    <citation type="journal article" date="2011" name="Mol. Biol. Evol.">
        <title>Comparative genomic analysis of fruiting body formation in Myxococcales.</title>
        <authorList>
            <person name="Huntley S."/>
            <person name="Hamann N."/>
            <person name="Wegener-Feldbrugge S."/>
            <person name="Treuner-Lange A."/>
            <person name="Kube M."/>
            <person name="Reinhardt R."/>
            <person name="Klages S."/>
            <person name="Muller R."/>
            <person name="Ronning C.M."/>
            <person name="Nierman W.C."/>
            <person name="Sogaard-Andersen L."/>
        </authorList>
    </citation>
    <scope>NUCLEOTIDE SEQUENCE [LARGE SCALE GENOMIC DNA]</scope>
    <source>
        <strain evidence="1 2">DW4/3-1</strain>
    </source>
</reference>
<sequence>MPVAASRSLSACRTGSCLPPSAGRSAGSWRAATHCAGEPIGWLTTYSSSVVDWDNEAGRAWVDFNVDGLADYCRHVGGAPSRCGACTASTGTGFGNPTQAALPIVEDGIKVESRDPSVKGGVVIHTERAWGMIRPPTRSSPPRRRRAIRARRPWIRGGLFGRLLPRGREAHVLRAHLSRGRPPGPPWGALPTARPWFAPCLTRS</sequence>
<evidence type="ECO:0000313" key="2">
    <source>
        <dbReference type="Proteomes" id="UP000001351"/>
    </source>
</evidence>
<dbReference type="HOGENOM" id="CLU_1342595_0_0_7"/>
<proteinExistence type="predicted"/>
<evidence type="ECO:0000313" key="1">
    <source>
        <dbReference type="EMBL" id="ADO75359.1"/>
    </source>
</evidence>
<accession>E3FIL2</accession>
<protein>
    <submittedName>
        <fullName evidence="1">Uncharacterized protein</fullName>
    </submittedName>
</protein>
<gene>
    <name evidence="1" type="ordered locus">STAUR_7604</name>
</gene>